<sequence>METMSVKQLCNCLEKCGMPTFAQICRQERLDGRFLLTLTDESLRKAPFSLSEWDITKLQRVKLGWTPRDSLPG</sequence>
<protein>
    <recommendedName>
        <fullName evidence="3">SAM domain-containing protein</fullName>
    </recommendedName>
</protein>
<dbReference type="EMBL" id="JACVVK020000127">
    <property type="protein sequence ID" value="KAK7490427.1"/>
    <property type="molecule type" value="Genomic_DNA"/>
</dbReference>
<dbReference type="Proteomes" id="UP001519460">
    <property type="component" value="Unassembled WGS sequence"/>
</dbReference>
<comment type="caution">
    <text evidence="1">The sequence shown here is derived from an EMBL/GenBank/DDBJ whole genome shotgun (WGS) entry which is preliminary data.</text>
</comment>
<gene>
    <name evidence="1" type="ORF">BaRGS_00018406</name>
</gene>
<keyword evidence="2" id="KW-1185">Reference proteome</keyword>
<evidence type="ECO:0000313" key="1">
    <source>
        <dbReference type="EMBL" id="KAK7490427.1"/>
    </source>
</evidence>
<name>A0ABD0KT92_9CAEN</name>
<dbReference type="SUPFAM" id="SSF47769">
    <property type="entry name" value="SAM/Pointed domain"/>
    <property type="match status" value="1"/>
</dbReference>
<evidence type="ECO:0008006" key="3">
    <source>
        <dbReference type="Google" id="ProtNLM"/>
    </source>
</evidence>
<dbReference type="AlphaFoldDB" id="A0ABD0KT92"/>
<proteinExistence type="predicted"/>
<evidence type="ECO:0000313" key="2">
    <source>
        <dbReference type="Proteomes" id="UP001519460"/>
    </source>
</evidence>
<dbReference type="Gene3D" id="1.10.150.50">
    <property type="entry name" value="Transcription Factor, Ets-1"/>
    <property type="match status" value="1"/>
</dbReference>
<dbReference type="InterPro" id="IPR013761">
    <property type="entry name" value="SAM/pointed_sf"/>
</dbReference>
<reference evidence="1 2" key="1">
    <citation type="journal article" date="2023" name="Sci. Data">
        <title>Genome assembly of the Korean intertidal mud-creeper Batillaria attramentaria.</title>
        <authorList>
            <person name="Patra A.K."/>
            <person name="Ho P.T."/>
            <person name="Jun S."/>
            <person name="Lee S.J."/>
            <person name="Kim Y."/>
            <person name="Won Y.J."/>
        </authorList>
    </citation>
    <scope>NUCLEOTIDE SEQUENCE [LARGE SCALE GENOMIC DNA]</scope>
    <source>
        <strain evidence="1">Wonlab-2016</strain>
    </source>
</reference>
<organism evidence="1 2">
    <name type="scientific">Batillaria attramentaria</name>
    <dbReference type="NCBI Taxonomy" id="370345"/>
    <lineage>
        <taxon>Eukaryota</taxon>
        <taxon>Metazoa</taxon>
        <taxon>Spiralia</taxon>
        <taxon>Lophotrochozoa</taxon>
        <taxon>Mollusca</taxon>
        <taxon>Gastropoda</taxon>
        <taxon>Caenogastropoda</taxon>
        <taxon>Sorbeoconcha</taxon>
        <taxon>Cerithioidea</taxon>
        <taxon>Batillariidae</taxon>
        <taxon>Batillaria</taxon>
    </lineage>
</organism>
<accession>A0ABD0KT92</accession>